<organism evidence="2 3">
    <name type="scientific">Aldrovandia affinis</name>
    <dbReference type="NCBI Taxonomy" id="143900"/>
    <lineage>
        <taxon>Eukaryota</taxon>
        <taxon>Metazoa</taxon>
        <taxon>Chordata</taxon>
        <taxon>Craniata</taxon>
        <taxon>Vertebrata</taxon>
        <taxon>Euteleostomi</taxon>
        <taxon>Actinopterygii</taxon>
        <taxon>Neopterygii</taxon>
        <taxon>Teleostei</taxon>
        <taxon>Notacanthiformes</taxon>
        <taxon>Halosauridae</taxon>
        <taxon>Aldrovandia</taxon>
    </lineage>
</organism>
<feature type="compositionally biased region" description="Polar residues" evidence="1">
    <location>
        <begin position="80"/>
        <end position="90"/>
    </location>
</feature>
<feature type="region of interest" description="Disordered" evidence="1">
    <location>
        <begin position="20"/>
        <end position="39"/>
    </location>
</feature>
<evidence type="ECO:0000313" key="3">
    <source>
        <dbReference type="Proteomes" id="UP001221898"/>
    </source>
</evidence>
<feature type="region of interest" description="Disordered" evidence="1">
    <location>
        <begin position="53"/>
        <end position="90"/>
    </location>
</feature>
<sequence length="90" mass="10144">MLISNKARISLITQLDDQEHRISQQHRELQQSQPEPQQGHIHLRLLNRDLQAASKQTRGAPRTGCEAGSAELWSGGASLKRQQSSTHRQL</sequence>
<name>A0AAD7SDW1_9TELE</name>
<evidence type="ECO:0000256" key="1">
    <source>
        <dbReference type="SAM" id="MobiDB-lite"/>
    </source>
</evidence>
<keyword evidence="3" id="KW-1185">Reference proteome</keyword>
<comment type="caution">
    <text evidence="2">The sequence shown here is derived from an EMBL/GenBank/DDBJ whole genome shotgun (WGS) entry which is preliminary data.</text>
</comment>
<reference evidence="2" key="1">
    <citation type="journal article" date="2023" name="Science">
        <title>Genome structures resolve the early diversification of teleost fishes.</title>
        <authorList>
            <person name="Parey E."/>
            <person name="Louis A."/>
            <person name="Montfort J."/>
            <person name="Bouchez O."/>
            <person name="Roques C."/>
            <person name="Iampietro C."/>
            <person name="Lluch J."/>
            <person name="Castinel A."/>
            <person name="Donnadieu C."/>
            <person name="Desvignes T."/>
            <person name="Floi Bucao C."/>
            <person name="Jouanno E."/>
            <person name="Wen M."/>
            <person name="Mejri S."/>
            <person name="Dirks R."/>
            <person name="Jansen H."/>
            <person name="Henkel C."/>
            <person name="Chen W.J."/>
            <person name="Zahm M."/>
            <person name="Cabau C."/>
            <person name="Klopp C."/>
            <person name="Thompson A.W."/>
            <person name="Robinson-Rechavi M."/>
            <person name="Braasch I."/>
            <person name="Lecointre G."/>
            <person name="Bobe J."/>
            <person name="Postlethwait J.H."/>
            <person name="Berthelot C."/>
            <person name="Roest Crollius H."/>
            <person name="Guiguen Y."/>
        </authorList>
    </citation>
    <scope>NUCLEOTIDE SEQUENCE</scope>
    <source>
        <strain evidence="2">NC1722</strain>
    </source>
</reference>
<dbReference type="Proteomes" id="UP001221898">
    <property type="component" value="Unassembled WGS sequence"/>
</dbReference>
<evidence type="ECO:0000313" key="2">
    <source>
        <dbReference type="EMBL" id="KAJ8400507.1"/>
    </source>
</evidence>
<dbReference type="EMBL" id="JAINUG010000076">
    <property type="protein sequence ID" value="KAJ8400507.1"/>
    <property type="molecule type" value="Genomic_DNA"/>
</dbReference>
<feature type="compositionally biased region" description="Basic and acidic residues" evidence="1">
    <location>
        <begin position="20"/>
        <end position="29"/>
    </location>
</feature>
<dbReference type="AlphaFoldDB" id="A0AAD7SDW1"/>
<proteinExistence type="predicted"/>
<accession>A0AAD7SDW1</accession>
<gene>
    <name evidence="2" type="ORF">AAFF_G00396310</name>
</gene>
<protein>
    <submittedName>
        <fullName evidence="2">Uncharacterized protein</fullName>
    </submittedName>
</protein>